<evidence type="ECO:0000256" key="7">
    <source>
        <dbReference type="PIRSR" id="PIRSR000524-1"/>
    </source>
</evidence>
<dbReference type="GO" id="GO:0004760">
    <property type="term" value="F:L-serine-pyruvate transaminase activity"/>
    <property type="evidence" value="ECO:0007669"/>
    <property type="project" value="TreeGrafter"/>
</dbReference>
<dbReference type="Gene3D" id="3.40.640.10">
    <property type="entry name" value="Type I PLP-dependent aspartate aminotransferase-like (Major domain)"/>
    <property type="match status" value="1"/>
</dbReference>
<feature type="binding site" evidence="7">
    <location>
        <position position="401"/>
    </location>
    <ligand>
        <name>substrate</name>
    </ligand>
</feature>
<evidence type="ECO:0000256" key="8">
    <source>
        <dbReference type="PIRSR" id="PIRSR000524-50"/>
    </source>
</evidence>
<evidence type="ECO:0000259" key="9">
    <source>
        <dbReference type="Pfam" id="PF00266"/>
    </source>
</evidence>
<name>A0A9W6YTM4_AMBMO</name>
<dbReference type="PANTHER" id="PTHR21152">
    <property type="entry name" value="AMINOTRANSFERASE CLASS V"/>
    <property type="match status" value="1"/>
</dbReference>
<dbReference type="InterPro" id="IPR015421">
    <property type="entry name" value="PyrdxlP-dep_Trfase_major"/>
</dbReference>
<comment type="caution">
    <text evidence="10">The sequence shown here is derived from an EMBL/GenBank/DDBJ whole genome shotgun (WGS) entry which is preliminary data.</text>
</comment>
<dbReference type="InterPro" id="IPR024169">
    <property type="entry name" value="SP_NH2Trfase/AEP_transaminase"/>
</dbReference>
<dbReference type="FunFam" id="3.90.1150.10:FF:000049">
    <property type="entry name" value="Alanine-glyoxylate aminotransferase 1"/>
    <property type="match status" value="1"/>
</dbReference>
<evidence type="ECO:0000256" key="6">
    <source>
        <dbReference type="ARBA" id="ARBA00022898"/>
    </source>
</evidence>
<dbReference type="InterPro" id="IPR015422">
    <property type="entry name" value="PyrdxlP-dep_Trfase_small"/>
</dbReference>
<dbReference type="InterPro" id="IPR000192">
    <property type="entry name" value="Aminotrans_V_dom"/>
</dbReference>
<dbReference type="EC" id="2.6.1.44" evidence="3"/>
<dbReference type="PIRSF" id="PIRSF000524">
    <property type="entry name" value="SPT"/>
    <property type="match status" value="1"/>
</dbReference>
<dbReference type="Pfam" id="PF00266">
    <property type="entry name" value="Aminotran_5"/>
    <property type="match status" value="1"/>
</dbReference>
<comment type="cofactor">
    <cofactor evidence="1 8">
        <name>pyridoxal 5'-phosphate</name>
        <dbReference type="ChEBI" id="CHEBI:597326"/>
    </cofactor>
</comment>
<dbReference type="SUPFAM" id="SSF53383">
    <property type="entry name" value="PLP-dependent transferases"/>
    <property type="match status" value="1"/>
</dbReference>
<evidence type="ECO:0000256" key="3">
    <source>
        <dbReference type="ARBA" id="ARBA00013049"/>
    </source>
</evidence>
<dbReference type="InterPro" id="IPR015424">
    <property type="entry name" value="PyrdxlP-dep_Trfase"/>
</dbReference>
<dbReference type="Gene3D" id="3.90.1150.10">
    <property type="entry name" value="Aspartate Aminotransferase, domain 1"/>
    <property type="match status" value="1"/>
</dbReference>
<comment type="similarity">
    <text evidence="2">Belongs to the class-V pyridoxal-phosphate-dependent aminotransferase family.</text>
</comment>
<evidence type="ECO:0000256" key="2">
    <source>
        <dbReference type="ARBA" id="ARBA00009236"/>
    </source>
</evidence>
<evidence type="ECO:0000256" key="4">
    <source>
        <dbReference type="ARBA" id="ARBA00022576"/>
    </source>
</evidence>
<evidence type="ECO:0000256" key="1">
    <source>
        <dbReference type="ARBA" id="ARBA00001933"/>
    </source>
</evidence>
<protein>
    <recommendedName>
        <fullName evidence="3">alanine--glyoxylate transaminase</fullName>
        <ecNumber evidence="3">2.6.1.44</ecNumber>
    </recommendedName>
</protein>
<evidence type="ECO:0000313" key="10">
    <source>
        <dbReference type="EMBL" id="GMG19854.1"/>
    </source>
</evidence>
<keyword evidence="5" id="KW-0808">Transferase</keyword>
<feature type="domain" description="Aminotransferase class V" evidence="9">
    <location>
        <begin position="74"/>
        <end position="390"/>
    </location>
</feature>
<organism evidence="10 11">
    <name type="scientific">Ambrosiozyma monospora</name>
    <name type="common">Yeast</name>
    <name type="synonym">Endomycopsis monosporus</name>
    <dbReference type="NCBI Taxonomy" id="43982"/>
    <lineage>
        <taxon>Eukaryota</taxon>
        <taxon>Fungi</taxon>
        <taxon>Dikarya</taxon>
        <taxon>Ascomycota</taxon>
        <taxon>Saccharomycotina</taxon>
        <taxon>Pichiomycetes</taxon>
        <taxon>Pichiales</taxon>
        <taxon>Pichiaceae</taxon>
        <taxon>Ambrosiozyma</taxon>
    </lineage>
</organism>
<dbReference type="EMBL" id="BSXU01000222">
    <property type="protein sequence ID" value="GMG19854.1"/>
    <property type="molecule type" value="Genomic_DNA"/>
</dbReference>
<keyword evidence="4" id="KW-0032">Aminotransferase</keyword>
<gene>
    <name evidence="10" type="ORF">Amon01_000079300</name>
</gene>
<sequence>MSNKPSLSTISRLTSLNRFILSNPLTNALLVNRPTNPSTTPTSKATMSSARQLTFIPGPIEFSDAVLQAMSTPSQAHTSPEFIATFQEALKNTRKLFKSTDANAQGFVLNGSGTLGWDIVGANFLNANEKALVLSTGFFSDSLAEALRVYTDKVDIIEAPGFGQTVEFHKIAAQLSEAKSAGAPYKLITITQTDTSSGVLSDVKGISEIVKKTSPETLIVVDAVCATACEPLEFDAWGIDYVLTASQKAVGVPSGLSISFASGRAIAKALAKEKPVAFYSSLKKWLPIMKAYESGAGAYFATPAIQLVTAYNVSLKQELLASGSIDERIQAHKVASDAFKDKIEALGLKLVPVSRDVAAHGLSVIYYPEGVNAGDLLSKIREKGFTMATGIYKEYKTKYFRVGHMGVAAVGERKKELDLASNAIKDSLAELGYKK</sequence>
<dbReference type="FunFam" id="3.40.640.10:FF:000027">
    <property type="entry name" value="Serine--pyruvate aminotransferase, mitochondrial"/>
    <property type="match status" value="1"/>
</dbReference>
<dbReference type="GO" id="GO:0019265">
    <property type="term" value="P:glycine biosynthetic process, by transamination of glyoxylate"/>
    <property type="evidence" value="ECO:0007669"/>
    <property type="project" value="TreeGrafter"/>
</dbReference>
<dbReference type="Proteomes" id="UP001165063">
    <property type="component" value="Unassembled WGS sequence"/>
</dbReference>
<accession>A0A9W6YTM4</accession>
<reference evidence="10" key="1">
    <citation type="submission" date="2023-04" db="EMBL/GenBank/DDBJ databases">
        <title>Ambrosiozyma monospora NBRC 1965.</title>
        <authorList>
            <person name="Ichikawa N."/>
            <person name="Sato H."/>
            <person name="Tonouchi N."/>
        </authorList>
    </citation>
    <scope>NUCLEOTIDE SEQUENCE</scope>
    <source>
        <strain evidence="10">NBRC 1965</strain>
    </source>
</reference>
<dbReference type="AlphaFoldDB" id="A0A9W6YTM4"/>
<dbReference type="GO" id="GO:0005777">
    <property type="term" value="C:peroxisome"/>
    <property type="evidence" value="ECO:0007669"/>
    <property type="project" value="TreeGrafter"/>
</dbReference>
<keyword evidence="11" id="KW-1185">Reference proteome</keyword>
<evidence type="ECO:0000256" key="5">
    <source>
        <dbReference type="ARBA" id="ARBA00022679"/>
    </source>
</evidence>
<evidence type="ECO:0000313" key="11">
    <source>
        <dbReference type="Proteomes" id="UP001165063"/>
    </source>
</evidence>
<feature type="modified residue" description="N6-(pyridoxal phosphate)lysine" evidence="8">
    <location>
        <position position="248"/>
    </location>
</feature>
<keyword evidence="6 8" id="KW-0663">Pyridoxal phosphate</keyword>
<dbReference type="OrthoDB" id="7403325at2759"/>
<proteinExistence type="inferred from homology"/>
<dbReference type="GO" id="GO:0008453">
    <property type="term" value="F:alanine-glyoxylate transaminase activity"/>
    <property type="evidence" value="ECO:0007669"/>
    <property type="project" value="UniProtKB-EC"/>
</dbReference>
<dbReference type="PANTHER" id="PTHR21152:SF24">
    <property type="entry name" value="ALANINE--GLYOXYLATE AMINOTRANSFERASE 1"/>
    <property type="match status" value="1"/>
</dbReference>